<reference evidence="3" key="2">
    <citation type="journal article" date="2021" name="PeerJ">
        <title>Extensive microbial diversity within the chicken gut microbiome revealed by metagenomics and culture.</title>
        <authorList>
            <person name="Gilroy R."/>
            <person name="Ravi A."/>
            <person name="Getino M."/>
            <person name="Pursley I."/>
            <person name="Horton D.L."/>
            <person name="Alikhan N.F."/>
            <person name="Baker D."/>
            <person name="Gharbi K."/>
            <person name="Hall N."/>
            <person name="Watson M."/>
            <person name="Adriaenssens E.M."/>
            <person name="Foster-Nyarko E."/>
            <person name="Jarju S."/>
            <person name="Secka A."/>
            <person name="Antonio M."/>
            <person name="Oren A."/>
            <person name="Chaudhuri R.R."/>
            <person name="La Ragione R."/>
            <person name="Hildebrand F."/>
            <person name="Pallen M.J."/>
        </authorList>
    </citation>
    <scope>NUCLEOTIDE SEQUENCE</scope>
    <source>
        <strain evidence="3">10532</strain>
    </source>
</reference>
<feature type="domain" description="Impact N-terminal" evidence="2">
    <location>
        <begin position="15"/>
        <end position="126"/>
    </location>
</feature>
<comment type="similarity">
    <text evidence="1">Belongs to the IMPACT family.</text>
</comment>
<dbReference type="GO" id="GO:0005737">
    <property type="term" value="C:cytoplasm"/>
    <property type="evidence" value="ECO:0007669"/>
    <property type="project" value="TreeGrafter"/>
</dbReference>
<gene>
    <name evidence="3" type="ORF">IAA81_06850</name>
</gene>
<dbReference type="SUPFAM" id="SSF54211">
    <property type="entry name" value="Ribosomal protein S5 domain 2-like"/>
    <property type="match status" value="1"/>
</dbReference>
<dbReference type="InterPro" id="IPR001498">
    <property type="entry name" value="Impact_N"/>
</dbReference>
<evidence type="ECO:0000313" key="3">
    <source>
        <dbReference type="EMBL" id="MBO8457930.1"/>
    </source>
</evidence>
<name>A0A9D9HQ55_9SPIR</name>
<dbReference type="GO" id="GO:0006446">
    <property type="term" value="P:regulation of translational initiation"/>
    <property type="evidence" value="ECO:0007669"/>
    <property type="project" value="TreeGrafter"/>
</dbReference>
<dbReference type="InterPro" id="IPR023582">
    <property type="entry name" value="Impact"/>
</dbReference>
<dbReference type="PANTHER" id="PTHR16301">
    <property type="entry name" value="IMPACT-RELATED"/>
    <property type="match status" value="1"/>
</dbReference>
<dbReference type="Gene3D" id="3.30.230.30">
    <property type="entry name" value="Impact, N-terminal domain"/>
    <property type="match status" value="1"/>
</dbReference>
<reference evidence="3" key="1">
    <citation type="submission" date="2020-10" db="EMBL/GenBank/DDBJ databases">
        <authorList>
            <person name="Gilroy R."/>
        </authorList>
    </citation>
    <scope>NUCLEOTIDE SEQUENCE</scope>
    <source>
        <strain evidence="3">10532</strain>
    </source>
</reference>
<dbReference type="InterPro" id="IPR036956">
    <property type="entry name" value="Impact_N_sf"/>
</dbReference>
<evidence type="ECO:0000259" key="2">
    <source>
        <dbReference type="Pfam" id="PF01205"/>
    </source>
</evidence>
<dbReference type="InterPro" id="IPR020568">
    <property type="entry name" value="Ribosomal_Su5_D2-typ_SF"/>
</dbReference>
<evidence type="ECO:0000313" key="4">
    <source>
        <dbReference type="Proteomes" id="UP000823638"/>
    </source>
</evidence>
<organism evidence="3 4">
    <name type="scientific">Candidatus Gallitreponema excrementavium</name>
    <dbReference type="NCBI Taxonomy" id="2840840"/>
    <lineage>
        <taxon>Bacteria</taxon>
        <taxon>Pseudomonadati</taxon>
        <taxon>Spirochaetota</taxon>
        <taxon>Spirochaetia</taxon>
        <taxon>Spirochaetales</taxon>
        <taxon>Candidatus Gallitreponema</taxon>
    </lineage>
</organism>
<dbReference type="EMBL" id="JADIMM010000080">
    <property type="protein sequence ID" value="MBO8457930.1"/>
    <property type="molecule type" value="Genomic_DNA"/>
</dbReference>
<dbReference type="Pfam" id="PF01205">
    <property type="entry name" value="Impact_N"/>
    <property type="match status" value="1"/>
</dbReference>
<dbReference type="InterPro" id="IPR035647">
    <property type="entry name" value="EFG_III/V"/>
</dbReference>
<evidence type="ECO:0000256" key="1">
    <source>
        <dbReference type="ARBA" id="ARBA00007665"/>
    </source>
</evidence>
<dbReference type="Gene3D" id="3.30.70.240">
    <property type="match status" value="1"/>
</dbReference>
<dbReference type="SUPFAM" id="SSF54980">
    <property type="entry name" value="EF-G C-terminal domain-like"/>
    <property type="match status" value="1"/>
</dbReference>
<accession>A0A9D9HQ55</accession>
<dbReference type="Proteomes" id="UP000823638">
    <property type="component" value="Unassembled WGS sequence"/>
</dbReference>
<proteinExistence type="inferred from homology"/>
<dbReference type="AlphaFoldDB" id="A0A9D9HQ55"/>
<protein>
    <submittedName>
        <fullName evidence="3">YigZ family protein</fullName>
    </submittedName>
</protein>
<comment type="caution">
    <text evidence="3">The sequence shown here is derived from an EMBL/GenBank/DDBJ whole genome shotgun (WGS) entry which is preliminary data.</text>
</comment>
<sequence length="204" mass="22163">MNIPDSYHVAELVIKKSRFIGEVFVLDFPDPKSIQKTARDFLKRQKEKYFDATHVVHGFIAGDSGSYMGCSDDGEPSGTAGKPVLDILKGSGYTNIFLTVTRYFGGVLLGTGGLVKAYGDTAKAVLSAVKPVPLIRWAEYSLSCPYCFYEGIKKILTENGAVIKNEEFSQDITMEYRIPFTAGAAAAGLIKDFSGGKVVPVLKN</sequence>
<dbReference type="PANTHER" id="PTHR16301:SF20">
    <property type="entry name" value="IMPACT FAMILY MEMBER YIGZ"/>
    <property type="match status" value="1"/>
</dbReference>